<evidence type="ECO:0000256" key="1">
    <source>
        <dbReference type="ARBA" id="ARBA00005854"/>
    </source>
</evidence>
<dbReference type="InterPro" id="IPR029753">
    <property type="entry name" value="D-isomer_DH_CS"/>
</dbReference>
<dbReference type="SUPFAM" id="SSF51735">
    <property type="entry name" value="NAD(P)-binding Rossmann-fold domains"/>
    <property type="match status" value="1"/>
</dbReference>
<dbReference type="PROSITE" id="PS00671">
    <property type="entry name" value="D_2_HYDROXYACID_DH_3"/>
    <property type="match status" value="1"/>
</dbReference>
<evidence type="ECO:0000313" key="8">
    <source>
        <dbReference type="Proteomes" id="UP000051450"/>
    </source>
</evidence>
<gene>
    <name evidence="7" type="ORF">FC66_GL000317</name>
</gene>
<dbReference type="PANTHER" id="PTHR43026:SF1">
    <property type="entry name" value="2-HYDROXYACID DEHYDROGENASE HOMOLOG 1-RELATED"/>
    <property type="match status" value="1"/>
</dbReference>
<feature type="domain" description="D-isomer specific 2-hydroxyacid dehydrogenase catalytic" evidence="5">
    <location>
        <begin position="13"/>
        <end position="328"/>
    </location>
</feature>
<keyword evidence="2 4" id="KW-0560">Oxidoreductase</keyword>
<dbReference type="PATRIC" id="fig|1423719.4.peg.320"/>
<evidence type="ECO:0000256" key="3">
    <source>
        <dbReference type="ARBA" id="ARBA00023027"/>
    </source>
</evidence>
<evidence type="ECO:0000259" key="5">
    <source>
        <dbReference type="Pfam" id="PF00389"/>
    </source>
</evidence>
<dbReference type="Proteomes" id="UP000051450">
    <property type="component" value="Unassembled WGS sequence"/>
</dbReference>
<dbReference type="Pfam" id="PF00389">
    <property type="entry name" value="2-Hacid_dh"/>
    <property type="match status" value="1"/>
</dbReference>
<comment type="caution">
    <text evidence="7">The sequence shown here is derived from an EMBL/GenBank/DDBJ whole genome shotgun (WGS) entry which is preliminary data.</text>
</comment>
<dbReference type="InterPro" id="IPR029752">
    <property type="entry name" value="D-isomer_DH_CS1"/>
</dbReference>
<dbReference type="GO" id="GO:0051287">
    <property type="term" value="F:NAD binding"/>
    <property type="evidence" value="ECO:0007669"/>
    <property type="project" value="InterPro"/>
</dbReference>
<dbReference type="PROSITE" id="PS00065">
    <property type="entry name" value="D_2_HYDROXYACID_DH_1"/>
    <property type="match status" value="1"/>
</dbReference>
<dbReference type="GO" id="GO:0008720">
    <property type="term" value="F:D-lactate dehydrogenase (NAD+) activity"/>
    <property type="evidence" value="ECO:0007669"/>
    <property type="project" value="TreeGrafter"/>
</dbReference>
<dbReference type="STRING" id="1423719.FC66_GL000317"/>
<dbReference type="GO" id="GO:0004617">
    <property type="term" value="F:phosphoglycerate dehydrogenase activity"/>
    <property type="evidence" value="ECO:0007669"/>
    <property type="project" value="UniProtKB-ARBA"/>
</dbReference>
<dbReference type="AlphaFoldDB" id="A0A0R1HJ96"/>
<dbReference type="InterPro" id="IPR006140">
    <property type="entry name" value="D-isomer_DH_NAD-bd"/>
</dbReference>
<keyword evidence="3" id="KW-0520">NAD</keyword>
<dbReference type="PROSITE" id="PS00670">
    <property type="entry name" value="D_2_HYDROXYACID_DH_2"/>
    <property type="match status" value="1"/>
</dbReference>
<dbReference type="EMBL" id="AZDI01000001">
    <property type="protein sequence ID" value="KRK46693.1"/>
    <property type="molecule type" value="Genomic_DNA"/>
</dbReference>
<evidence type="ECO:0000256" key="4">
    <source>
        <dbReference type="RuleBase" id="RU003719"/>
    </source>
</evidence>
<dbReference type="PANTHER" id="PTHR43026">
    <property type="entry name" value="2-HYDROXYACID DEHYDROGENASE HOMOLOG 1-RELATED"/>
    <property type="match status" value="1"/>
</dbReference>
<reference evidence="7 8" key="1">
    <citation type="journal article" date="2015" name="Genome Announc.">
        <title>Expanding the biotechnology potential of lactobacilli through comparative genomics of 213 strains and associated genera.</title>
        <authorList>
            <person name="Sun Z."/>
            <person name="Harris H.M."/>
            <person name="McCann A."/>
            <person name="Guo C."/>
            <person name="Argimon S."/>
            <person name="Zhang W."/>
            <person name="Yang X."/>
            <person name="Jeffery I.B."/>
            <person name="Cooney J.C."/>
            <person name="Kagawa T.F."/>
            <person name="Liu W."/>
            <person name="Song Y."/>
            <person name="Salvetti E."/>
            <person name="Wrobel A."/>
            <person name="Rasinkangas P."/>
            <person name="Parkhill J."/>
            <person name="Rea M.C."/>
            <person name="O'Sullivan O."/>
            <person name="Ritari J."/>
            <person name="Douillard F.P."/>
            <person name="Paul Ross R."/>
            <person name="Yang R."/>
            <person name="Briner A.E."/>
            <person name="Felis G.E."/>
            <person name="de Vos W.M."/>
            <person name="Barrangou R."/>
            <person name="Klaenhammer T.R."/>
            <person name="Caufield P.W."/>
            <person name="Cui Y."/>
            <person name="Zhang H."/>
            <person name="O'Toole P.W."/>
        </authorList>
    </citation>
    <scope>NUCLEOTIDE SEQUENCE [LARGE SCALE GENOMIC DNA]</scope>
    <source>
        <strain evidence="7 8">DSM 15638</strain>
    </source>
</reference>
<name>A0A0R1HJ96_9LACO</name>
<organism evidence="7 8">
    <name type="scientific">Dellaglioa algida DSM 15638</name>
    <dbReference type="NCBI Taxonomy" id="1423719"/>
    <lineage>
        <taxon>Bacteria</taxon>
        <taxon>Bacillati</taxon>
        <taxon>Bacillota</taxon>
        <taxon>Bacilli</taxon>
        <taxon>Lactobacillales</taxon>
        <taxon>Lactobacillaceae</taxon>
        <taxon>Dellaglioa</taxon>
    </lineage>
</organism>
<dbReference type="FunFam" id="3.40.50.720:FF:000041">
    <property type="entry name" value="D-3-phosphoglycerate dehydrogenase"/>
    <property type="match status" value="1"/>
</dbReference>
<evidence type="ECO:0000259" key="6">
    <source>
        <dbReference type="Pfam" id="PF02826"/>
    </source>
</evidence>
<evidence type="ECO:0000313" key="7">
    <source>
        <dbReference type="EMBL" id="KRK46693.1"/>
    </source>
</evidence>
<feature type="domain" description="D-isomer specific 2-hydroxyacid dehydrogenase NAD-binding" evidence="6">
    <location>
        <begin position="111"/>
        <end position="297"/>
    </location>
</feature>
<dbReference type="Pfam" id="PF02826">
    <property type="entry name" value="2-Hacid_dh_C"/>
    <property type="match status" value="1"/>
</dbReference>
<dbReference type="OrthoDB" id="9805416at2"/>
<dbReference type="InterPro" id="IPR036291">
    <property type="entry name" value="NAD(P)-bd_dom_sf"/>
</dbReference>
<dbReference type="GO" id="GO:0047545">
    <property type="term" value="F:(S)-2-hydroxyglutarate dehydrogenase activity"/>
    <property type="evidence" value="ECO:0007669"/>
    <property type="project" value="UniProtKB-ARBA"/>
</dbReference>
<comment type="similarity">
    <text evidence="1 4">Belongs to the D-isomer specific 2-hydroxyacid dehydrogenase family.</text>
</comment>
<dbReference type="GO" id="GO:0006564">
    <property type="term" value="P:L-serine biosynthetic process"/>
    <property type="evidence" value="ECO:0007669"/>
    <property type="project" value="UniProtKB-ARBA"/>
</dbReference>
<evidence type="ECO:0000256" key="2">
    <source>
        <dbReference type="ARBA" id="ARBA00023002"/>
    </source>
</evidence>
<dbReference type="GeneID" id="83548331"/>
<dbReference type="InterPro" id="IPR058205">
    <property type="entry name" value="D-LDH-like"/>
</dbReference>
<accession>A0A0R1HJ96</accession>
<dbReference type="RefSeq" id="WP_057973632.1">
    <property type="nucleotide sequence ID" value="NZ_AZDI01000001.1"/>
</dbReference>
<proteinExistence type="inferred from homology"/>
<keyword evidence="8" id="KW-1185">Reference proteome</keyword>
<dbReference type="SUPFAM" id="SSF52283">
    <property type="entry name" value="Formate/glycerate dehydrogenase catalytic domain-like"/>
    <property type="match status" value="1"/>
</dbReference>
<sequence>MKLIAFGMRKDEVGFAEKWAQKNQIDVEITEDLLTIDTISQAKGFDGIIALQTIPYDEVLFSEMQKMGIRILSVRNVGVDNIDLVAAKKHNIMVTNVPAYSPNAIAEFSVTQLMQLLRKTPEFNLKLKANDYRWAPNISRELRSLTVGVIGTGRIGRVAMDIYKGFGAKVIAYDLHPKPELKEAGLYADSLDDLFEQADVITLHAPATKENEHMLNRDTFAKMKQNVLIVNTARGTLINTEDLIDALKSGQVGGAALDTYEFENPIFNHDLSHVDIEDPLFNELLGMTNVILTPHIAFYTETAVKNMVEIAFNSAQQFLTTGAVETEVK</sequence>
<dbReference type="CDD" id="cd12186">
    <property type="entry name" value="LDH"/>
    <property type="match status" value="1"/>
</dbReference>
<dbReference type="InterPro" id="IPR006139">
    <property type="entry name" value="D-isomer_2_OHA_DH_cat_dom"/>
</dbReference>
<dbReference type="Gene3D" id="3.40.50.720">
    <property type="entry name" value="NAD(P)-binding Rossmann-like Domain"/>
    <property type="match status" value="2"/>
</dbReference>
<dbReference type="NCBIfam" id="NF006374">
    <property type="entry name" value="PRK08605.1"/>
    <property type="match status" value="1"/>
</dbReference>
<protein>
    <submittedName>
        <fullName evidence="7">D-lactate dehydrogenase</fullName>
    </submittedName>
</protein>